<evidence type="ECO:0000259" key="4">
    <source>
        <dbReference type="PROSITE" id="PS51029"/>
    </source>
</evidence>
<feature type="compositionally biased region" description="Polar residues" evidence="2">
    <location>
        <begin position="121"/>
        <end position="131"/>
    </location>
</feature>
<dbReference type="OrthoDB" id="5803771at2759"/>
<feature type="compositionally biased region" description="Acidic residues" evidence="2">
    <location>
        <begin position="111"/>
        <end position="120"/>
    </location>
</feature>
<dbReference type="GO" id="GO:0005634">
    <property type="term" value="C:nucleus"/>
    <property type="evidence" value="ECO:0007669"/>
    <property type="project" value="UniProtKB-SubCell"/>
</dbReference>
<feature type="domain" description="Myb-like" evidence="3">
    <location>
        <begin position="9"/>
        <end position="69"/>
    </location>
</feature>
<dbReference type="SUPFAM" id="SSF46689">
    <property type="entry name" value="Homeodomain-like"/>
    <property type="match status" value="1"/>
</dbReference>
<evidence type="ECO:0000313" key="6">
    <source>
        <dbReference type="Proteomes" id="UP000801492"/>
    </source>
</evidence>
<accession>A0A8K0GG23</accession>
<dbReference type="PROSITE" id="PS51029">
    <property type="entry name" value="MADF"/>
    <property type="match status" value="1"/>
</dbReference>
<dbReference type="PANTHER" id="PTHR12243">
    <property type="entry name" value="MADF DOMAIN TRANSCRIPTION FACTOR"/>
    <property type="match status" value="1"/>
</dbReference>
<name>A0A8K0GG23_IGNLU</name>
<gene>
    <name evidence="5" type="ORF">ILUMI_02889</name>
</gene>
<dbReference type="Pfam" id="PF10545">
    <property type="entry name" value="MADF_DNA_bdg"/>
    <property type="match status" value="1"/>
</dbReference>
<evidence type="ECO:0000313" key="5">
    <source>
        <dbReference type="EMBL" id="KAF2903300.1"/>
    </source>
</evidence>
<feature type="region of interest" description="Disordered" evidence="2">
    <location>
        <begin position="103"/>
        <end position="133"/>
    </location>
</feature>
<dbReference type="SMART" id="SM00717">
    <property type="entry name" value="SANT"/>
    <property type="match status" value="1"/>
</dbReference>
<evidence type="ECO:0000256" key="1">
    <source>
        <dbReference type="ARBA" id="ARBA00004123"/>
    </source>
</evidence>
<comment type="subcellular location">
    <subcellularLocation>
        <location evidence="1">Nucleus</location>
    </subcellularLocation>
</comment>
<dbReference type="Gene3D" id="1.10.10.60">
    <property type="entry name" value="Homeodomain-like"/>
    <property type="match status" value="1"/>
</dbReference>
<dbReference type="InterPro" id="IPR009057">
    <property type="entry name" value="Homeodomain-like_sf"/>
</dbReference>
<dbReference type="GO" id="GO:0005667">
    <property type="term" value="C:transcription regulator complex"/>
    <property type="evidence" value="ECO:0007669"/>
    <property type="project" value="TreeGrafter"/>
</dbReference>
<dbReference type="SMART" id="SM00595">
    <property type="entry name" value="MADF"/>
    <property type="match status" value="1"/>
</dbReference>
<evidence type="ECO:0000259" key="3">
    <source>
        <dbReference type="PROSITE" id="PS50090"/>
    </source>
</evidence>
<dbReference type="PROSITE" id="PS50090">
    <property type="entry name" value="MYB_LIKE"/>
    <property type="match status" value="1"/>
</dbReference>
<keyword evidence="6" id="KW-1185">Reference proteome</keyword>
<dbReference type="EMBL" id="VTPC01001062">
    <property type="protein sequence ID" value="KAF2903300.1"/>
    <property type="molecule type" value="Genomic_DNA"/>
</dbReference>
<dbReference type="InterPro" id="IPR006578">
    <property type="entry name" value="MADF-dom"/>
</dbReference>
<dbReference type="InterPro" id="IPR039353">
    <property type="entry name" value="TF_Adf1"/>
</dbReference>
<dbReference type="CDD" id="cd00167">
    <property type="entry name" value="SANT"/>
    <property type="match status" value="1"/>
</dbReference>
<protein>
    <recommendedName>
        <fullName evidence="7">MADF domain-containing protein</fullName>
    </recommendedName>
</protein>
<evidence type="ECO:0008006" key="7">
    <source>
        <dbReference type="Google" id="ProtNLM"/>
    </source>
</evidence>
<organism evidence="5 6">
    <name type="scientific">Ignelater luminosus</name>
    <name type="common">Cucubano</name>
    <name type="synonym">Pyrophorus luminosus</name>
    <dbReference type="NCBI Taxonomy" id="2038154"/>
    <lineage>
        <taxon>Eukaryota</taxon>
        <taxon>Metazoa</taxon>
        <taxon>Ecdysozoa</taxon>
        <taxon>Arthropoda</taxon>
        <taxon>Hexapoda</taxon>
        <taxon>Insecta</taxon>
        <taxon>Pterygota</taxon>
        <taxon>Neoptera</taxon>
        <taxon>Endopterygota</taxon>
        <taxon>Coleoptera</taxon>
        <taxon>Polyphaga</taxon>
        <taxon>Elateriformia</taxon>
        <taxon>Elateroidea</taxon>
        <taxon>Elateridae</taxon>
        <taxon>Agrypninae</taxon>
        <taxon>Pyrophorini</taxon>
        <taxon>Ignelater</taxon>
    </lineage>
</organism>
<comment type="caution">
    <text evidence="5">The sequence shown here is derived from an EMBL/GenBank/DDBJ whole genome shotgun (WGS) entry which is preliminary data.</text>
</comment>
<dbReference type="GO" id="GO:0006357">
    <property type="term" value="P:regulation of transcription by RNA polymerase II"/>
    <property type="evidence" value="ECO:0007669"/>
    <property type="project" value="TreeGrafter"/>
</dbReference>
<dbReference type="PANTHER" id="PTHR12243:SF67">
    <property type="entry name" value="COREPRESSOR OF PANGOLIN, ISOFORM A-RELATED"/>
    <property type="match status" value="1"/>
</dbReference>
<dbReference type="InterPro" id="IPR001005">
    <property type="entry name" value="SANT/Myb"/>
</dbReference>
<sequence length="194" mass="22906">MSDDQYHYFTACEDQKLIECMSQHPNIYDTRNACYKQENLVTRGNIWTQISEEVGRTVPECKKRWRNIRDTFFKHQKNMKDRPDWKSKWFLFDKLGFLGSAPPRHRKNNLDLDEDEEESQGDNGQNSSSENLVVVPITEVVKENENKERICKFLTTHCPNGKVKRKSDQQSEVVETLKNRKEATKDDDSDLIWC</sequence>
<evidence type="ECO:0000256" key="2">
    <source>
        <dbReference type="SAM" id="MobiDB-lite"/>
    </source>
</evidence>
<dbReference type="Proteomes" id="UP000801492">
    <property type="component" value="Unassembled WGS sequence"/>
</dbReference>
<reference evidence="5" key="1">
    <citation type="submission" date="2019-08" db="EMBL/GenBank/DDBJ databases">
        <title>The genome of the North American firefly Photinus pyralis.</title>
        <authorList>
            <consortium name="Photinus pyralis genome working group"/>
            <person name="Fallon T.R."/>
            <person name="Sander Lower S.E."/>
            <person name="Weng J.-K."/>
        </authorList>
    </citation>
    <scope>NUCLEOTIDE SEQUENCE</scope>
    <source>
        <strain evidence="5">TRF0915ILg1</strain>
        <tissue evidence="5">Whole body</tissue>
    </source>
</reference>
<dbReference type="AlphaFoldDB" id="A0A8K0GG23"/>
<feature type="domain" description="MADF" evidence="4">
    <location>
        <begin position="16"/>
        <end position="103"/>
    </location>
</feature>
<proteinExistence type="predicted"/>